<evidence type="ECO:0000256" key="1">
    <source>
        <dbReference type="ARBA" id="ARBA00022801"/>
    </source>
</evidence>
<gene>
    <name evidence="3" type="ORF">DZF93_13100</name>
</gene>
<protein>
    <submittedName>
        <fullName evidence="3">Regulator</fullName>
    </submittedName>
</protein>
<feature type="domain" description="PPM-type phosphatase" evidence="2">
    <location>
        <begin position="2"/>
        <end position="93"/>
    </location>
</feature>
<name>A0A399QKN8_9MICO</name>
<feature type="non-terminal residue" evidence="3">
    <location>
        <position position="1"/>
    </location>
</feature>
<dbReference type="Gene3D" id="3.60.40.10">
    <property type="entry name" value="PPM-type phosphatase domain"/>
    <property type="match status" value="1"/>
</dbReference>
<dbReference type="InterPro" id="IPR036457">
    <property type="entry name" value="PPM-type-like_dom_sf"/>
</dbReference>
<evidence type="ECO:0000313" key="4">
    <source>
        <dbReference type="Proteomes" id="UP000266634"/>
    </source>
</evidence>
<dbReference type="InterPro" id="IPR001932">
    <property type="entry name" value="PPM-type_phosphatase-like_dom"/>
</dbReference>
<dbReference type="Pfam" id="PF07228">
    <property type="entry name" value="SpoIIE"/>
    <property type="match status" value="1"/>
</dbReference>
<dbReference type="SUPFAM" id="SSF81606">
    <property type="entry name" value="PP2C-like"/>
    <property type="match status" value="1"/>
</dbReference>
<sequence>DGTHERLESTDLPVGVPGAAGWRSHEVALGPGDLIVTFSDGVLDLYDGTLRAVDRVAELARASASADELVRRITALAAGQANPDDVTVVVLRREA</sequence>
<dbReference type="EMBL" id="QWEA01000630">
    <property type="protein sequence ID" value="RIJ18725.1"/>
    <property type="molecule type" value="Genomic_DNA"/>
</dbReference>
<accession>A0A399QKN8</accession>
<dbReference type="AlphaFoldDB" id="A0A399QKN8"/>
<evidence type="ECO:0000259" key="2">
    <source>
        <dbReference type="Pfam" id="PF07228"/>
    </source>
</evidence>
<organism evidence="3 4">
    <name type="scientific">Clavibacter michiganensis subsp. insidiosus</name>
    <dbReference type="NCBI Taxonomy" id="33014"/>
    <lineage>
        <taxon>Bacteria</taxon>
        <taxon>Bacillati</taxon>
        <taxon>Actinomycetota</taxon>
        <taxon>Actinomycetes</taxon>
        <taxon>Micrococcales</taxon>
        <taxon>Microbacteriaceae</taxon>
        <taxon>Clavibacter</taxon>
    </lineage>
</organism>
<dbReference type="PANTHER" id="PTHR43156:SF2">
    <property type="entry name" value="STAGE II SPORULATION PROTEIN E"/>
    <property type="match status" value="1"/>
</dbReference>
<dbReference type="PANTHER" id="PTHR43156">
    <property type="entry name" value="STAGE II SPORULATION PROTEIN E-RELATED"/>
    <property type="match status" value="1"/>
</dbReference>
<dbReference type="Proteomes" id="UP000266634">
    <property type="component" value="Unassembled WGS sequence"/>
</dbReference>
<keyword evidence="1" id="KW-0378">Hydrolase</keyword>
<evidence type="ECO:0000313" key="3">
    <source>
        <dbReference type="EMBL" id="RIJ18725.1"/>
    </source>
</evidence>
<reference evidence="3 4" key="1">
    <citation type="submission" date="2018-08" db="EMBL/GenBank/DDBJ databases">
        <title>Genome Sequence of Clavibacter michiganensis Subspecies type strains, and the Atypical Peach-Colored Strains Isolated from Tomato.</title>
        <authorList>
            <person name="Osdaghi E."/>
            <person name="Portier P."/>
            <person name="Briand M."/>
            <person name="Jacques M.-A."/>
        </authorList>
    </citation>
    <scope>NUCLEOTIDE SEQUENCE [LARGE SCALE GENOMIC DNA]</scope>
    <source>
        <strain evidence="3 4">CFBP 6488</strain>
    </source>
</reference>
<dbReference type="InterPro" id="IPR052016">
    <property type="entry name" value="Bact_Sigma-Reg"/>
</dbReference>
<comment type="caution">
    <text evidence="3">The sequence shown here is derived from an EMBL/GenBank/DDBJ whole genome shotgun (WGS) entry which is preliminary data.</text>
</comment>
<proteinExistence type="predicted"/>
<dbReference type="GO" id="GO:0016791">
    <property type="term" value="F:phosphatase activity"/>
    <property type="evidence" value="ECO:0007669"/>
    <property type="project" value="TreeGrafter"/>
</dbReference>